<dbReference type="OrthoDB" id="10057935at2759"/>
<keyword evidence="1" id="KW-1185">Reference proteome</keyword>
<dbReference type="AlphaFoldDB" id="A0A6P3VJQ7"/>
<protein>
    <submittedName>
        <fullName evidence="2">Uncharacterized protein C5orf49 homolog</fullName>
    </submittedName>
</protein>
<reference evidence="2" key="1">
    <citation type="submission" date="2025-08" db="UniProtKB">
        <authorList>
            <consortium name="RefSeq"/>
        </authorList>
    </citation>
    <scope>IDENTIFICATION</scope>
</reference>
<accession>A0A6P3VJQ7</accession>
<name>A0A6P3VJQ7_CLUHA</name>
<sequence>MDLLSQAENKPLSTLSVFSFIPSRRPEPKEMTYFNFTNPRAQEVHQYDLYRRTEGYDNKLHRDDRQHAKGRGLDFYVEESSRSLPVLSSSEHGRRLPPPNYQPGRQFSRVNYIRAEFFRKNGITKSLEEGYGSVVPV</sequence>
<dbReference type="CTD" id="134121"/>
<dbReference type="KEGG" id="char:105892007"/>
<dbReference type="RefSeq" id="XP_012673677.1">
    <property type="nucleotide sequence ID" value="XM_012818223.3"/>
</dbReference>
<evidence type="ECO:0000313" key="2">
    <source>
        <dbReference type="RefSeq" id="XP_012673677.1"/>
    </source>
</evidence>
<evidence type="ECO:0000313" key="1">
    <source>
        <dbReference type="Proteomes" id="UP000515152"/>
    </source>
</evidence>
<dbReference type="GeneID" id="105892007"/>
<dbReference type="PANTHER" id="PTHR34444">
    <property type="entry name" value="LOC361192"/>
    <property type="match status" value="1"/>
</dbReference>
<organism evidence="1 2">
    <name type="scientific">Clupea harengus</name>
    <name type="common">Atlantic herring</name>
    <dbReference type="NCBI Taxonomy" id="7950"/>
    <lineage>
        <taxon>Eukaryota</taxon>
        <taxon>Metazoa</taxon>
        <taxon>Chordata</taxon>
        <taxon>Craniata</taxon>
        <taxon>Vertebrata</taxon>
        <taxon>Euteleostomi</taxon>
        <taxon>Actinopterygii</taxon>
        <taxon>Neopterygii</taxon>
        <taxon>Teleostei</taxon>
        <taxon>Clupei</taxon>
        <taxon>Clupeiformes</taxon>
        <taxon>Clupeoidei</taxon>
        <taxon>Clupeidae</taxon>
        <taxon>Clupea</taxon>
    </lineage>
</organism>
<dbReference type="PANTHER" id="PTHR34444:SF1">
    <property type="entry name" value="CILIA- AND FLAGELLA-ASSOCIATED PROTEIN 90"/>
    <property type="match status" value="1"/>
</dbReference>
<proteinExistence type="predicted"/>
<dbReference type="Proteomes" id="UP000515152">
    <property type="component" value="Chromosome 19"/>
</dbReference>
<gene>
    <name evidence="2" type="primary">c19h5orf49</name>
</gene>
<dbReference type="InterPro" id="IPR027901">
    <property type="entry name" value="CFAP90"/>
</dbReference>
<dbReference type="Pfam" id="PF15074">
    <property type="entry name" value="CFAP90"/>
    <property type="match status" value="1"/>
</dbReference>